<keyword evidence="7" id="KW-0472">Membrane</keyword>
<keyword evidence="7" id="KW-0812">Transmembrane</keyword>
<keyword evidence="5" id="KW-0418">Kinase</keyword>
<dbReference type="SMART" id="SM00388">
    <property type="entry name" value="HisKA"/>
    <property type="match status" value="1"/>
</dbReference>
<dbReference type="Gene3D" id="1.10.287.130">
    <property type="match status" value="1"/>
</dbReference>
<dbReference type="PROSITE" id="PS50110">
    <property type="entry name" value="RESPONSE_REGULATORY"/>
    <property type="match status" value="1"/>
</dbReference>
<dbReference type="Pfam" id="PF02518">
    <property type="entry name" value="HATPase_c"/>
    <property type="match status" value="1"/>
</dbReference>
<dbReference type="Gene3D" id="3.30.565.10">
    <property type="entry name" value="Histidine kinase-like ATPase, C-terminal domain"/>
    <property type="match status" value="1"/>
</dbReference>
<dbReference type="AlphaFoldDB" id="A0A098C0J7"/>
<dbReference type="Pfam" id="PF00072">
    <property type="entry name" value="Response_reg"/>
    <property type="match status" value="1"/>
</dbReference>
<dbReference type="CDD" id="cd00156">
    <property type="entry name" value="REC"/>
    <property type="match status" value="1"/>
</dbReference>
<dbReference type="OrthoDB" id="9797097at2"/>
<dbReference type="InterPro" id="IPR004358">
    <property type="entry name" value="Sig_transdc_His_kin-like_C"/>
</dbReference>
<proteinExistence type="predicted"/>
<dbReference type="PANTHER" id="PTHR43047:SF64">
    <property type="entry name" value="HISTIDINE KINASE CONTAINING CHEY-HOMOLOGOUS RECEIVER DOMAIN AND PAS DOMAIN-RELATED"/>
    <property type="match status" value="1"/>
</dbReference>
<comment type="catalytic activity">
    <reaction evidence="1">
        <text>ATP + protein L-histidine = ADP + protein N-phospho-L-histidine.</text>
        <dbReference type="EC" id="2.7.13.3"/>
    </reaction>
</comment>
<dbReference type="InterPro" id="IPR003594">
    <property type="entry name" value="HATPase_dom"/>
</dbReference>
<evidence type="ECO:0000313" key="10">
    <source>
        <dbReference type="EMBL" id="CEA15938.1"/>
    </source>
</evidence>
<feature type="transmembrane region" description="Helical" evidence="7">
    <location>
        <begin position="295"/>
        <end position="315"/>
    </location>
</feature>
<dbReference type="SMART" id="SM00387">
    <property type="entry name" value="HATPase_c"/>
    <property type="match status" value="1"/>
</dbReference>
<name>A0A098C0J7_9BACT</name>
<dbReference type="SUPFAM" id="SSF55874">
    <property type="entry name" value="ATPase domain of HSP90 chaperone/DNA topoisomerase II/histidine kinase"/>
    <property type="match status" value="1"/>
</dbReference>
<dbReference type="GO" id="GO:0000155">
    <property type="term" value="F:phosphorelay sensor kinase activity"/>
    <property type="evidence" value="ECO:0007669"/>
    <property type="project" value="InterPro"/>
</dbReference>
<dbReference type="InterPro" id="IPR005467">
    <property type="entry name" value="His_kinase_dom"/>
</dbReference>
<feature type="transmembrane region" description="Helical" evidence="7">
    <location>
        <begin position="12"/>
        <end position="32"/>
    </location>
</feature>
<reference evidence="10 11" key="1">
    <citation type="submission" date="2014-08" db="EMBL/GenBank/DDBJ databases">
        <authorList>
            <person name="Wibberg D."/>
        </authorList>
    </citation>
    <scope>NUCLEOTIDE SEQUENCE [LARGE SCALE GENOMIC DNA]</scope>
    <source>
        <strain evidence="11">ING2-E5B</strain>
    </source>
</reference>
<dbReference type="Gene3D" id="1.20.120.160">
    <property type="entry name" value="HPT domain"/>
    <property type="match status" value="1"/>
</dbReference>
<organism evidence="10 11">
    <name type="scientific">Fermentimonas caenicola</name>
    <dbReference type="NCBI Taxonomy" id="1562970"/>
    <lineage>
        <taxon>Bacteria</taxon>
        <taxon>Pseudomonadati</taxon>
        <taxon>Bacteroidota</taxon>
        <taxon>Bacteroidia</taxon>
        <taxon>Bacteroidales</taxon>
        <taxon>Dysgonomonadaceae</taxon>
        <taxon>Fermentimonas</taxon>
    </lineage>
</organism>
<dbReference type="EMBL" id="LN515532">
    <property type="protein sequence ID" value="CEA15938.1"/>
    <property type="molecule type" value="Genomic_DNA"/>
</dbReference>
<evidence type="ECO:0000259" key="9">
    <source>
        <dbReference type="PROSITE" id="PS50110"/>
    </source>
</evidence>
<evidence type="ECO:0000256" key="7">
    <source>
        <dbReference type="SAM" id="Phobius"/>
    </source>
</evidence>
<dbReference type="Pfam" id="PF00512">
    <property type="entry name" value="HisKA"/>
    <property type="match status" value="1"/>
</dbReference>
<dbReference type="PATRIC" id="fig|1562970.3.peg.1174"/>
<sequence>MKKKGASNIKVSVILSYLLVVSVMITGLIALYNNLVDFSNKKVRNEDTSELIIVGNILSMLYEVESEQDLLTSEGAEQYYAKYDSLIPAVKKNLERLKEYTDDEIRKNKLDSISLLMKIKSENLLDISSLLDSISKSPNIIRETDSRYVPKELNRDISDYLEKINISNPNIARSDTIVITGERKSFINRVRDVFNAKQDSTIVIENKTLVPDVEFRLIVDTIINKVIYSERLDLRRQREIHTDLIRRQEVMSQTNRMLTSQIDELLKNIEHEEIKKSLLLISERSRAISRSQNTMFVVSLLSIIFAIIFAVLFLIDINKSHRYRMQLEQSNKRITDLLSYREMLMLTISHDIKAPTGSILGYIDLMIEEKDNKKSNFYLQNIKLSAQNVLQLVSTLLDFHKLDKGGWQLQESEFSLYSLIEESTNSFKLLADKKGLEFKVENKIPEGMLCFGDNYVLWHIFSNLISNAVKYTSHGQITILANTHETDSKTVLNFAVADTGEGIDIEDQEDIFNEFKQFIKNNNKGEHVEGSGLGLAITKGFVKVVNGEISFTSTKGEGSEFVVEIPLNVITDRDKDRKGFSKYDDLKDVSMLYVDDDPVQLKMMSEIVQKKEINCTTESNPDNVLGIIDSNNFDIILIDIQLGDKSGFDLVRSVNEKLRDQNVEIPVLALSARSDISISMIQAAGFKDFISKPFNFNQLYEKISKYINSSFINSSVDYNLKLNGVSALIEFVKDDIDASSEILKSFINETKESELILKNAIKDNDFVSISKISHKMLPLFRMIGHEKVVGIMEQLERNKHVSKEDINYLMNAIEYSIEEGVELSSHLINK</sequence>
<accession>A0A098C0J7</accession>
<dbReference type="EC" id="2.7.13.3" evidence="2"/>
<dbReference type="SUPFAM" id="SSF47384">
    <property type="entry name" value="Homodimeric domain of signal transducing histidine kinase"/>
    <property type="match status" value="1"/>
</dbReference>
<dbReference type="Gene3D" id="3.40.50.2300">
    <property type="match status" value="1"/>
</dbReference>
<keyword evidence="4" id="KW-0808">Transferase</keyword>
<dbReference type="InterPro" id="IPR001789">
    <property type="entry name" value="Sig_transdc_resp-reg_receiver"/>
</dbReference>
<evidence type="ECO:0000256" key="2">
    <source>
        <dbReference type="ARBA" id="ARBA00012438"/>
    </source>
</evidence>
<dbReference type="PROSITE" id="PS50109">
    <property type="entry name" value="HIS_KIN"/>
    <property type="match status" value="1"/>
</dbReference>
<evidence type="ECO:0000256" key="4">
    <source>
        <dbReference type="ARBA" id="ARBA00022679"/>
    </source>
</evidence>
<feature type="domain" description="Response regulatory" evidence="9">
    <location>
        <begin position="590"/>
        <end position="707"/>
    </location>
</feature>
<evidence type="ECO:0000256" key="6">
    <source>
        <dbReference type="PROSITE-ProRule" id="PRU00169"/>
    </source>
</evidence>
<dbReference type="STRING" id="1562970.ING2E5B_1186"/>
<evidence type="ECO:0000256" key="1">
    <source>
        <dbReference type="ARBA" id="ARBA00000085"/>
    </source>
</evidence>
<dbReference type="InterPro" id="IPR036641">
    <property type="entry name" value="HPT_dom_sf"/>
</dbReference>
<dbReference type="InterPro" id="IPR003661">
    <property type="entry name" value="HisK_dim/P_dom"/>
</dbReference>
<dbReference type="SUPFAM" id="SSF47226">
    <property type="entry name" value="Histidine-containing phosphotransfer domain, HPT domain"/>
    <property type="match status" value="1"/>
</dbReference>
<dbReference type="CDD" id="cd00082">
    <property type="entry name" value="HisKA"/>
    <property type="match status" value="1"/>
</dbReference>
<feature type="modified residue" description="4-aspartylphosphate" evidence="6">
    <location>
        <position position="639"/>
    </location>
</feature>
<keyword evidence="3 6" id="KW-0597">Phosphoprotein</keyword>
<dbReference type="Proteomes" id="UP000032417">
    <property type="component" value="Chromosome 1"/>
</dbReference>
<keyword evidence="7" id="KW-1133">Transmembrane helix</keyword>
<evidence type="ECO:0000256" key="3">
    <source>
        <dbReference type="ARBA" id="ARBA00022553"/>
    </source>
</evidence>
<dbReference type="InterPro" id="IPR011006">
    <property type="entry name" value="CheY-like_superfamily"/>
</dbReference>
<dbReference type="InterPro" id="IPR036890">
    <property type="entry name" value="HATPase_C_sf"/>
</dbReference>
<dbReference type="KEGG" id="pbt:ING2E5B_1186"/>
<gene>
    <name evidence="10" type="ORF">ING2E5B_1186</name>
</gene>
<evidence type="ECO:0000256" key="5">
    <source>
        <dbReference type="ARBA" id="ARBA00022777"/>
    </source>
</evidence>
<evidence type="ECO:0000259" key="8">
    <source>
        <dbReference type="PROSITE" id="PS50109"/>
    </source>
</evidence>
<dbReference type="InterPro" id="IPR036097">
    <property type="entry name" value="HisK_dim/P_sf"/>
</dbReference>
<dbReference type="PANTHER" id="PTHR43047">
    <property type="entry name" value="TWO-COMPONENT HISTIDINE PROTEIN KINASE"/>
    <property type="match status" value="1"/>
</dbReference>
<feature type="domain" description="Histidine kinase" evidence="8">
    <location>
        <begin position="347"/>
        <end position="569"/>
    </location>
</feature>
<dbReference type="SUPFAM" id="SSF52172">
    <property type="entry name" value="CheY-like"/>
    <property type="match status" value="1"/>
</dbReference>
<protein>
    <recommendedName>
        <fullName evidence="2">histidine kinase</fullName>
        <ecNumber evidence="2">2.7.13.3</ecNumber>
    </recommendedName>
</protein>
<dbReference type="SMART" id="SM00448">
    <property type="entry name" value="REC"/>
    <property type="match status" value="1"/>
</dbReference>
<evidence type="ECO:0000313" key="11">
    <source>
        <dbReference type="Proteomes" id="UP000032417"/>
    </source>
</evidence>
<keyword evidence="11" id="KW-1185">Reference proteome</keyword>
<dbReference type="PRINTS" id="PR00344">
    <property type="entry name" value="BCTRLSENSOR"/>
</dbReference>
<dbReference type="HOGENOM" id="CLU_000445_114_50_10"/>